<protein>
    <recommendedName>
        <fullName evidence="13">Cysteine--tRNA ligase</fullName>
        <ecNumber evidence="13">6.1.1.16</ecNumber>
    </recommendedName>
    <alternativeName>
        <fullName evidence="13">Cysteinyl-tRNA synthetase</fullName>
        <shortName evidence="13">CysRS</shortName>
    </alternativeName>
</protein>
<evidence type="ECO:0000313" key="16">
    <source>
        <dbReference type="Proteomes" id="UP000195787"/>
    </source>
</evidence>
<evidence type="ECO:0000313" key="15">
    <source>
        <dbReference type="EMBL" id="SJM66005.1"/>
    </source>
</evidence>
<dbReference type="FunFam" id="3.40.50.620:FF:000068">
    <property type="entry name" value="Cysteine--tRNA ligase"/>
    <property type="match status" value="1"/>
</dbReference>
<feature type="binding site" evidence="13">
    <location>
        <position position="29"/>
    </location>
    <ligand>
        <name>Zn(2+)</name>
        <dbReference type="ChEBI" id="CHEBI:29105"/>
    </ligand>
</feature>
<dbReference type="GO" id="GO:0005829">
    <property type="term" value="C:cytosol"/>
    <property type="evidence" value="ECO:0007669"/>
    <property type="project" value="TreeGrafter"/>
</dbReference>
<feature type="short sequence motif" description="'HIGH' region" evidence="13">
    <location>
        <begin position="31"/>
        <end position="41"/>
    </location>
</feature>
<dbReference type="EMBL" id="FUHU01000043">
    <property type="protein sequence ID" value="SJM66005.1"/>
    <property type="molecule type" value="Genomic_DNA"/>
</dbReference>
<comment type="catalytic activity">
    <reaction evidence="12 13">
        <text>tRNA(Cys) + L-cysteine + ATP = L-cysteinyl-tRNA(Cys) + AMP + diphosphate</text>
        <dbReference type="Rhea" id="RHEA:17773"/>
        <dbReference type="Rhea" id="RHEA-COMP:9661"/>
        <dbReference type="Rhea" id="RHEA-COMP:9679"/>
        <dbReference type="ChEBI" id="CHEBI:30616"/>
        <dbReference type="ChEBI" id="CHEBI:33019"/>
        <dbReference type="ChEBI" id="CHEBI:35235"/>
        <dbReference type="ChEBI" id="CHEBI:78442"/>
        <dbReference type="ChEBI" id="CHEBI:78517"/>
        <dbReference type="ChEBI" id="CHEBI:456215"/>
        <dbReference type="EC" id="6.1.1.16"/>
    </reaction>
</comment>
<reference evidence="15 16" key="1">
    <citation type="submission" date="2017-02" db="EMBL/GenBank/DDBJ databases">
        <authorList>
            <person name="Peterson S.W."/>
        </authorList>
    </citation>
    <scope>NUCLEOTIDE SEQUENCE [LARGE SCALE GENOMIC DNA]</scope>
    <source>
        <strain evidence="15 16">LMG 22410</strain>
    </source>
</reference>
<dbReference type="SUPFAM" id="SSF52374">
    <property type="entry name" value="Nucleotidylyl transferase"/>
    <property type="match status" value="1"/>
</dbReference>
<dbReference type="Gene3D" id="3.40.50.620">
    <property type="entry name" value="HUPs"/>
    <property type="match status" value="1"/>
</dbReference>
<dbReference type="InterPro" id="IPR015803">
    <property type="entry name" value="Cys-tRNA-ligase"/>
</dbReference>
<evidence type="ECO:0000256" key="4">
    <source>
        <dbReference type="ARBA" id="ARBA00022490"/>
    </source>
</evidence>
<evidence type="ECO:0000256" key="7">
    <source>
        <dbReference type="ARBA" id="ARBA00022741"/>
    </source>
</evidence>
<dbReference type="InterPro" id="IPR024909">
    <property type="entry name" value="Cys-tRNA/MSH_ligase"/>
</dbReference>
<comment type="similarity">
    <text evidence="2 13">Belongs to the class-I aminoacyl-tRNA synthetase family.</text>
</comment>
<feature type="binding site" evidence="13">
    <location>
        <position position="272"/>
    </location>
    <ligand>
        <name>ATP</name>
        <dbReference type="ChEBI" id="CHEBI:30616"/>
    </ligand>
</feature>
<dbReference type="NCBIfam" id="TIGR00435">
    <property type="entry name" value="cysS"/>
    <property type="match status" value="1"/>
</dbReference>
<dbReference type="SMART" id="SM00840">
    <property type="entry name" value="DALR_2"/>
    <property type="match status" value="1"/>
</dbReference>
<dbReference type="HAMAP" id="MF_00041">
    <property type="entry name" value="Cys_tRNA_synth"/>
    <property type="match status" value="1"/>
</dbReference>
<evidence type="ECO:0000256" key="9">
    <source>
        <dbReference type="ARBA" id="ARBA00022840"/>
    </source>
</evidence>
<evidence type="ECO:0000256" key="3">
    <source>
        <dbReference type="ARBA" id="ARBA00011245"/>
    </source>
</evidence>
<evidence type="ECO:0000256" key="11">
    <source>
        <dbReference type="ARBA" id="ARBA00023146"/>
    </source>
</evidence>
<dbReference type="OrthoDB" id="9815130at2"/>
<evidence type="ECO:0000259" key="14">
    <source>
        <dbReference type="SMART" id="SM00840"/>
    </source>
</evidence>
<feature type="binding site" evidence="13">
    <location>
        <position position="213"/>
    </location>
    <ligand>
        <name>Zn(2+)</name>
        <dbReference type="ChEBI" id="CHEBI:29105"/>
    </ligand>
</feature>
<dbReference type="SUPFAM" id="SSF47323">
    <property type="entry name" value="Anticodon-binding domain of a subclass of class I aminoacyl-tRNA synthetases"/>
    <property type="match status" value="1"/>
</dbReference>
<evidence type="ECO:0000256" key="2">
    <source>
        <dbReference type="ARBA" id="ARBA00005594"/>
    </source>
</evidence>
<comment type="subunit">
    <text evidence="3 13">Monomer.</text>
</comment>
<evidence type="ECO:0000256" key="10">
    <source>
        <dbReference type="ARBA" id="ARBA00022917"/>
    </source>
</evidence>
<dbReference type="EC" id="6.1.1.16" evidence="13"/>
<dbReference type="InterPro" id="IPR032678">
    <property type="entry name" value="tRNA-synt_1_cat_dom"/>
</dbReference>
<keyword evidence="10 13" id="KW-0648">Protein biosynthesis</keyword>
<feature type="binding site" evidence="13">
    <location>
        <position position="242"/>
    </location>
    <ligand>
        <name>Zn(2+)</name>
        <dbReference type="ChEBI" id="CHEBI:29105"/>
    </ligand>
</feature>
<evidence type="ECO:0000256" key="13">
    <source>
        <dbReference type="HAMAP-Rule" id="MF_00041"/>
    </source>
</evidence>
<keyword evidence="8 13" id="KW-0862">Zinc</keyword>
<accession>A0A1R4GDE7</accession>
<keyword evidence="4 13" id="KW-0963">Cytoplasm</keyword>
<dbReference type="Pfam" id="PF01406">
    <property type="entry name" value="tRNA-synt_1e"/>
    <property type="match status" value="1"/>
</dbReference>
<dbReference type="GO" id="GO:0008270">
    <property type="term" value="F:zinc ion binding"/>
    <property type="evidence" value="ECO:0007669"/>
    <property type="project" value="UniProtKB-UniRule"/>
</dbReference>
<evidence type="ECO:0000256" key="1">
    <source>
        <dbReference type="ARBA" id="ARBA00004496"/>
    </source>
</evidence>
<dbReference type="InterPro" id="IPR015273">
    <property type="entry name" value="Cys-tRNA-synt_Ia_DALR"/>
</dbReference>
<dbReference type="InterPro" id="IPR014729">
    <property type="entry name" value="Rossmann-like_a/b/a_fold"/>
</dbReference>
<dbReference type="Pfam" id="PF09190">
    <property type="entry name" value="DALR_2"/>
    <property type="match status" value="1"/>
</dbReference>
<dbReference type="GO" id="GO:0006423">
    <property type="term" value="P:cysteinyl-tRNA aminoacylation"/>
    <property type="evidence" value="ECO:0007669"/>
    <property type="project" value="UniProtKB-UniRule"/>
</dbReference>
<keyword evidence="6 13" id="KW-0479">Metal-binding</keyword>
<dbReference type="GO" id="GO:0005524">
    <property type="term" value="F:ATP binding"/>
    <property type="evidence" value="ECO:0007669"/>
    <property type="project" value="UniProtKB-UniRule"/>
</dbReference>
<keyword evidence="7 13" id="KW-0547">Nucleotide-binding</keyword>
<dbReference type="PRINTS" id="PR00983">
    <property type="entry name" value="TRNASYNTHCYS"/>
</dbReference>
<evidence type="ECO:0000256" key="8">
    <source>
        <dbReference type="ARBA" id="ARBA00022833"/>
    </source>
</evidence>
<keyword evidence="9 13" id="KW-0067">ATP-binding</keyword>
<proteinExistence type="inferred from homology"/>
<dbReference type="AlphaFoldDB" id="A0A1R4GDE7"/>
<comment type="subcellular location">
    <subcellularLocation>
        <location evidence="1 13">Cytoplasm</location>
    </subcellularLocation>
</comment>
<evidence type="ECO:0000256" key="12">
    <source>
        <dbReference type="ARBA" id="ARBA00047398"/>
    </source>
</evidence>
<sequence length="471" mass="51155">MTVRIYDSRSQQLTDFAPVHPGRASLYVCGPTVQSGPHIGHVRSALAYDVWRRWLEHRGYRTELVRNVTDIDDKVLANATDDESWFALAYRVEREFSEAYRAVGVLPPTYEPRATGSIPEMIELIEQLIERGHAYPAADGSADVYFDVRSWPEYGALTRQSVDDMEDAADADPRGKRDPRDFALWKARKDDEPASASWSSPWGAGRPGWHIECSAMSRKFLGDSFDIHGGGIDLRFPHHENELTQSSAAGLGFASVWSHNGAVTVNGTKMSKSLGNSIFAHEMVETVRPIVVRYFLLTPHYRSVIDVRVVDGELENGSLAEAASAFERIEDFLERADAAAAVEAGELPEAFAAAMDDDLSTPQAVAVLHETVRAGNAALASDDLPTATAAAASVLAMLRVLGLDPADPIWAAPAGGAEADALAALVESLIAERAEARSHRDFARADGIRNSLVTAGIELEDGKDATTWSIA</sequence>
<keyword evidence="11 13" id="KW-0030">Aminoacyl-tRNA synthetase</keyword>
<dbReference type="RefSeq" id="WP_086992592.1">
    <property type="nucleotide sequence ID" value="NZ_FUHU01000043.1"/>
</dbReference>
<keyword evidence="16" id="KW-1185">Reference proteome</keyword>
<evidence type="ECO:0000256" key="5">
    <source>
        <dbReference type="ARBA" id="ARBA00022598"/>
    </source>
</evidence>
<dbReference type="GeneID" id="303173732"/>
<evidence type="ECO:0000256" key="6">
    <source>
        <dbReference type="ARBA" id="ARBA00022723"/>
    </source>
</evidence>
<dbReference type="GO" id="GO:0004817">
    <property type="term" value="F:cysteine-tRNA ligase activity"/>
    <property type="evidence" value="ECO:0007669"/>
    <property type="project" value="UniProtKB-UniRule"/>
</dbReference>
<name>A0A1R4GDE7_9MICO</name>
<dbReference type="PANTHER" id="PTHR10890">
    <property type="entry name" value="CYSTEINYL-TRNA SYNTHETASE"/>
    <property type="match status" value="1"/>
</dbReference>
<organism evidence="15 16">
    <name type="scientific">Agrococcus casei LMG 22410</name>
    <dbReference type="NCBI Taxonomy" id="1255656"/>
    <lineage>
        <taxon>Bacteria</taxon>
        <taxon>Bacillati</taxon>
        <taxon>Actinomycetota</taxon>
        <taxon>Actinomycetes</taxon>
        <taxon>Micrococcales</taxon>
        <taxon>Microbacteriaceae</taxon>
        <taxon>Agrococcus</taxon>
    </lineage>
</organism>
<dbReference type="Gene3D" id="1.20.120.1910">
    <property type="entry name" value="Cysteine-tRNA ligase, C-terminal anti-codon recognition domain"/>
    <property type="match status" value="1"/>
</dbReference>
<gene>
    <name evidence="13" type="primary">cysS</name>
    <name evidence="15" type="ORF">CZ674_10965</name>
</gene>
<dbReference type="CDD" id="cd00672">
    <property type="entry name" value="CysRS_core"/>
    <property type="match status" value="1"/>
</dbReference>
<dbReference type="PANTHER" id="PTHR10890:SF30">
    <property type="entry name" value="CYSTEINE--TRNA LIGASE"/>
    <property type="match status" value="1"/>
</dbReference>
<dbReference type="Proteomes" id="UP000195787">
    <property type="component" value="Unassembled WGS sequence"/>
</dbReference>
<keyword evidence="5 13" id="KW-0436">Ligase</keyword>
<dbReference type="InterPro" id="IPR009080">
    <property type="entry name" value="tRNAsynth_Ia_anticodon-bd"/>
</dbReference>
<feature type="domain" description="Cysteinyl-tRNA synthetase class Ia DALR" evidence="14">
    <location>
        <begin position="350"/>
        <end position="409"/>
    </location>
</feature>
<comment type="cofactor">
    <cofactor evidence="13">
        <name>Zn(2+)</name>
        <dbReference type="ChEBI" id="CHEBI:29105"/>
    </cofactor>
    <text evidence="13">Binds 1 zinc ion per subunit.</text>
</comment>
<feature type="short sequence motif" description="'KMSKS' region" evidence="13">
    <location>
        <begin position="269"/>
        <end position="273"/>
    </location>
</feature>
<feature type="binding site" evidence="13">
    <location>
        <position position="238"/>
    </location>
    <ligand>
        <name>Zn(2+)</name>
        <dbReference type="ChEBI" id="CHEBI:29105"/>
    </ligand>
</feature>